<dbReference type="Proteomes" id="UP000254069">
    <property type="component" value="Unassembled WGS sequence"/>
</dbReference>
<evidence type="ECO:0000313" key="1">
    <source>
        <dbReference type="EMBL" id="SUI77538.1"/>
    </source>
</evidence>
<dbReference type="EMBL" id="UGYO01000001">
    <property type="protein sequence ID" value="SUI77538.1"/>
    <property type="molecule type" value="Genomic_DNA"/>
</dbReference>
<reference evidence="1 2" key="1">
    <citation type="submission" date="2018-06" db="EMBL/GenBank/DDBJ databases">
        <authorList>
            <consortium name="Pathogen Informatics"/>
            <person name="Doyle S."/>
        </authorList>
    </citation>
    <scope>NUCLEOTIDE SEQUENCE [LARGE SCALE GENOMIC DNA]</scope>
    <source>
        <strain evidence="1 2">NCTC10738</strain>
    </source>
</reference>
<proteinExistence type="predicted"/>
<protein>
    <submittedName>
        <fullName evidence="1">Uncharacterized protein</fullName>
    </submittedName>
</protein>
<name>A0A380ABZ7_9GAMM</name>
<evidence type="ECO:0000313" key="2">
    <source>
        <dbReference type="Proteomes" id="UP000254069"/>
    </source>
</evidence>
<accession>A0A3G4URI0</accession>
<gene>
    <name evidence="1" type="ORF">NCTC10738_02633</name>
</gene>
<organism evidence="1 2">
    <name type="scientific">Shewanella algae</name>
    <dbReference type="NCBI Taxonomy" id="38313"/>
    <lineage>
        <taxon>Bacteria</taxon>
        <taxon>Pseudomonadati</taxon>
        <taxon>Pseudomonadota</taxon>
        <taxon>Gammaproteobacteria</taxon>
        <taxon>Alteromonadales</taxon>
        <taxon>Shewanellaceae</taxon>
        <taxon>Shewanella</taxon>
    </lineage>
</organism>
<sequence>MKPSNLLLVASLALAAPLQAAEDPAVAEAIEAGLQHYRKGELSQASSQLDYASTLIRQQRAGEVVGVFPEPLPGWQADDPSSDTGGMMLGGGINASRHYYKEDSAQLEIELVLDSPLLQSVMAMLTNPSMIAMSGGKLVKVQGHNAMLNTESGEAELTVIVNGNAMFTLSGEGVKASELQEFANALHLDRL</sequence>
<dbReference type="RefSeq" id="WP_045282972.1">
    <property type="nucleotide sequence ID" value="NZ_AP024614.1"/>
</dbReference>
<accession>A0A380ABZ7</accession>
<keyword evidence="2" id="KW-1185">Reference proteome</keyword>
<dbReference type="AlphaFoldDB" id="A0A380ABZ7"/>